<sequence length="254" mass="27002">MSALARYPFAAATEGLSDDWRALLEAPAARLDPAYLAGLAAQDWLPGPGYLLAALRHVALTSVKAVLIGESPYPRREAAIGEAFNDGAVGSLWSPAGLSKPVNRATSMRNIMKMLLVAEGLISPEAKAEDIAALDPAALGFVPTMAALFGRIRQEGILCINAIPVLTANKARDAKAWAGFMDGFLANLHRARPEAKLLLFGNFAMKLAELPGAADFPVLSAEHPYNIGFINDQGVQDYFRPLRLLRADGGSAGH</sequence>
<reference evidence="1 2" key="1">
    <citation type="submission" date="2018-05" db="EMBL/GenBank/DDBJ databases">
        <title>Zavarzinia sp. HR-AS.</title>
        <authorList>
            <person name="Lee Y."/>
            <person name="Jeon C.O."/>
        </authorList>
    </citation>
    <scope>NUCLEOTIDE SEQUENCE [LARGE SCALE GENOMIC DNA]</scope>
    <source>
        <strain evidence="1 2">HR-AS</strain>
    </source>
</reference>
<name>A0A317EGA3_9PROT</name>
<comment type="caution">
    <text evidence="1">The sequence shown here is derived from an EMBL/GenBank/DDBJ whole genome shotgun (WGS) entry which is preliminary data.</text>
</comment>
<gene>
    <name evidence="1" type="ORF">DKG74_01315</name>
</gene>
<dbReference type="RefSeq" id="WP_109901806.1">
    <property type="nucleotide sequence ID" value="NZ_QGLE01000001.1"/>
</dbReference>
<dbReference type="SUPFAM" id="SSF52141">
    <property type="entry name" value="Uracil-DNA glycosylase-like"/>
    <property type="match status" value="1"/>
</dbReference>
<dbReference type="EMBL" id="QGLE01000001">
    <property type="protein sequence ID" value="PWR25632.1"/>
    <property type="molecule type" value="Genomic_DNA"/>
</dbReference>
<dbReference type="Gene3D" id="3.40.470.10">
    <property type="entry name" value="Uracil-DNA glycosylase-like domain"/>
    <property type="match status" value="1"/>
</dbReference>
<dbReference type="Proteomes" id="UP000245461">
    <property type="component" value="Unassembled WGS sequence"/>
</dbReference>
<dbReference type="AlphaFoldDB" id="A0A317EGA3"/>
<accession>A0A317EGA3</accession>
<evidence type="ECO:0000313" key="1">
    <source>
        <dbReference type="EMBL" id="PWR25632.1"/>
    </source>
</evidence>
<protein>
    <submittedName>
        <fullName evidence="1">Uracil-DNA glycosylase</fullName>
    </submittedName>
</protein>
<proteinExistence type="predicted"/>
<evidence type="ECO:0000313" key="2">
    <source>
        <dbReference type="Proteomes" id="UP000245461"/>
    </source>
</evidence>
<dbReference type="InterPro" id="IPR036895">
    <property type="entry name" value="Uracil-DNA_glycosylase-like_sf"/>
</dbReference>
<keyword evidence="2" id="KW-1185">Reference proteome</keyword>
<dbReference type="OrthoDB" id="9804372at2"/>
<organism evidence="1 2">
    <name type="scientific">Zavarzinia aquatilis</name>
    <dbReference type="NCBI Taxonomy" id="2211142"/>
    <lineage>
        <taxon>Bacteria</taxon>
        <taxon>Pseudomonadati</taxon>
        <taxon>Pseudomonadota</taxon>
        <taxon>Alphaproteobacteria</taxon>
        <taxon>Rhodospirillales</taxon>
        <taxon>Zavarziniaceae</taxon>
        <taxon>Zavarzinia</taxon>
    </lineage>
</organism>